<feature type="chain" id="PRO_5016232869" description="GOST seven transmembrane domain-containing protein" evidence="8">
    <location>
        <begin position="23"/>
        <end position="426"/>
    </location>
</feature>
<dbReference type="EMBL" id="DF973513">
    <property type="protein sequence ID" value="GAU33004.1"/>
    <property type="molecule type" value="Genomic_DNA"/>
</dbReference>
<organism evidence="10 11">
    <name type="scientific">Trifolium subterraneum</name>
    <name type="common">Subterranean clover</name>
    <dbReference type="NCBI Taxonomy" id="3900"/>
    <lineage>
        <taxon>Eukaryota</taxon>
        <taxon>Viridiplantae</taxon>
        <taxon>Streptophyta</taxon>
        <taxon>Embryophyta</taxon>
        <taxon>Tracheophyta</taxon>
        <taxon>Spermatophyta</taxon>
        <taxon>Magnoliopsida</taxon>
        <taxon>eudicotyledons</taxon>
        <taxon>Gunneridae</taxon>
        <taxon>Pentapetalae</taxon>
        <taxon>rosids</taxon>
        <taxon>fabids</taxon>
        <taxon>Fabales</taxon>
        <taxon>Fabaceae</taxon>
        <taxon>Papilionoideae</taxon>
        <taxon>50 kb inversion clade</taxon>
        <taxon>NPAAA clade</taxon>
        <taxon>Hologalegina</taxon>
        <taxon>IRL clade</taxon>
        <taxon>Trifolieae</taxon>
        <taxon>Trifolium</taxon>
    </lineage>
</organism>
<keyword evidence="4 7" id="KW-1133">Transmembrane helix</keyword>
<evidence type="ECO:0000259" key="9">
    <source>
        <dbReference type="Pfam" id="PF06814"/>
    </source>
</evidence>
<feature type="domain" description="GOST seven transmembrane" evidence="9">
    <location>
        <begin position="209"/>
        <end position="358"/>
    </location>
</feature>
<dbReference type="OrthoDB" id="19932at2759"/>
<dbReference type="InterPro" id="IPR053937">
    <property type="entry name" value="GOST_TM"/>
</dbReference>
<name>A0A2Z6MKF7_TRISU</name>
<dbReference type="PANTHER" id="PTHR21229:SF15">
    <property type="entry name" value="LUNG SEVEN TRANSMEMBRANE RECEPTOR FAMILY PROTEIN"/>
    <property type="match status" value="1"/>
</dbReference>
<feature type="transmembrane region" description="Helical" evidence="7">
    <location>
        <begin position="328"/>
        <end position="346"/>
    </location>
</feature>
<sequence>MSPITVTVLSILLLMISLHTEASVHHYKGESFSAKGNAFVFHGGSEGIYSSTLNDTSFSPSIADSFIRFDKVTFRRNKELSNFSSWPVQAVVFEVEDRETIGGSAYGGQRAVCCTGDLAKLGVCNEGQVIHRRSTVNSDWPQVYGVAFNIDDEVAELPLKSIQITKTGMYNLYFIHCDPRLKELVVEGKTVWKNPSGYLPGRMAPMKIFFQFIFWKEVFPLQNCITLVITLGMFEMAFWYFDYAEFSETGIRPTGTTVWAVTFGTVKKTVARLIILIVSMGYGVVRPTLGGLTSKVIMLGGTFFVASEVLELVEHVGAISDLSGKAKLFLVLPAAVLDVFFILWIFTSLSATLNKLQLWLYLWDGYAMRYAYRDDGSEEFDRDDTTLTLIKPSSILPKDVRSVTDARPVQTSNENSNDDLEEDKRE</sequence>
<dbReference type="GO" id="GO:0005794">
    <property type="term" value="C:Golgi apparatus"/>
    <property type="evidence" value="ECO:0007669"/>
    <property type="project" value="TreeGrafter"/>
</dbReference>
<dbReference type="Proteomes" id="UP000242715">
    <property type="component" value="Unassembled WGS sequence"/>
</dbReference>
<keyword evidence="5 7" id="KW-0472">Membrane</keyword>
<accession>A0A2Z6MKF7</accession>
<evidence type="ECO:0000256" key="5">
    <source>
        <dbReference type="ARBA" id="ARBA00023136"/>
    </source>
</evidence>
<evidence type="ECO:0000256" key="4">
    <source>
        <dbReference type="ARBA" id="ARBA00022989"/>
    </source>
</evidence>
<dbReference type="PANTHER" id="PTHR21229">
    <property type="entry name" value="LUNG SEVEN TRANSMEMBRANE RECEPTOR"/>
    <property type="match status" value="1"/>
</dbReference>
<feature type="region of interest" description="Disordered" evidence="6">
    <location>
        <begin position="399"/>
        <end position="426"/>
    </location>
</feature>
<comment type="subcellular location">
    <subcellularLocation>
        <location evidence="1">Membrane</location>
        <topology evidence="1">Multi-pass membrane protein</topology>
    </subcellularLocation>
</comment>
<protein>
    <recommendedName>
        <fullName evidence="9">GOST seven transmembrane domain-containing protein</fullName>
    </recommendedName>
</protein>
<evidence type="ECO:0000256" key="7">
    <source>
        <dbReference type="SAM" id="Phobius"/>
    </source>
</evidence>
<dbReference type="InterPro" id="IPR009637">
    <property type="entry name" value="GPR107/GPR108-like"/>
</dbReference>
<evidence type="ECO:0000313" key="11">
    <source>
        <dbReference type="Proteomes" id="UP000242715"/>
    </source>
</evidence>
<evidence type="ECO:0000256" key="2">
    <source>
        <dbReference type="ARBA" id="ARBA00022692"/>
    </source>
</evidence>
<evidence type="ECO:0000256" key="1">
    <source>
        <dbReference type="ARBA" id="ARBA00004141"/>
    </source>
</evidence>
<feature type="compositionally biased region" description="Acidic residues" evidence="6">
    <location>
        <begin position="416"/>
        <end position="426"/>
    </location>
</feature>
<reference evidence="11" key="1">
    <citation type="journal article" date="2017" name="Front. Plant Sci.">
        <title>Climate Clever Clovers: New Paradigm to Reduce the Environmental Footprint of Ruminants by Breeding Low Methanogenic Forages Utilizing Haplotype Variation.</title>
        <authorList>
            <person name="Kaur P."/>
            <person name="Appels R."/>
            <person name="Bayer P.E."/>
            <person name="Keeble-Gagnere G."/>
            <person name="Wang J."/>
            <person name="Hirakawa H."/>
            <person name="Shirasawa K."/>
            <person name="Vercoe P."/>
            <person name="Stefanova K."/>
            <person name="Durmic Z."/>
            <person name="Nichols P."/>
            <person name="Revell C."/>
            <person name="Isobe S.N."/>
            <person name="Edwards D."/>
            <person name="Erskine W."/>
        </authorList>
    </citation>
    <scope>NUCLEOTIDE SEQUENCE [LARGE SCALE GENOMIC DNA]</scope>
    <source>
        <strain evidence="11">cv. Daliak</strain>
    </source>
</reference>
<gene>
    <name evidence="10" type="ORF">TSUD_358710</name>
</gene>
<dbReference type="Pfam" id="PF06814">
    <property type="entry name" value="GOST_TM"/>
    <property type="match status" value="1"/>
</dbReference>
<keyword evidence="11" id="KW-1185">Reference proteome</keyword>
<dbReference type="GO" id="GO:0016020">
    <property type="term" value="C:membrane"/>
    <property type="evidence" value="ECO:0007669"/>
    <property type="project" value="UniProtKB-SubCell"/>
</dbReference>
<feature type="signal peptide" evidence="8">
    <location>
        <begin position="1"/>
        <end position="22"/>
    </location>
</feature>
<keyword evidence="2 7" id="KW-0812">Transmembrane</keyword>
<dbReference type="AlphaFoldDB" id="A0A2Z6MKF7"/>
<proteinExistence type="predicted"/>
<evidence type="ECO:0000256" key="6">
    <source>
        <dbReference type="SAM" id="MobiDB-lite"/>
    </source>
</evidence>
<evidence type="ECO:0000256" key="8">
    <source>
        <dbReference type="SAM" id="SignalP"/>
    </source>
</evidence>
<keyword evidence="3 8" id="KW-0732">Signal</keyword>
<evidence type="ECO:0000256" key="3">
    <source>
        <dbReference type="ARBA" id="ARBA00022729"/>
    </source>
</evidence>
<evidence type="ECO:0000313" key="10">
    <source>
        <dbReference type="EMBL" id="GAU33004.1"/>
    </source>
</evidence>